<accession>A0ABX4MNP9</accession>
<protein>
    <submittedName>
        <fullName evidence="2">DUF3859 domain-containing protein</fullName>
    </submittedName>
</protein>
<evidence type="ECO:0000259" key="1">
    <source>
        <dbReference type="Pfam" id="PF12975"/>
    </source>
</evidence>
<sequence length="211" mass="22652">MSRAAHPIRALGPVLPGGAMAVLRGALLCLALPALALPTLAQPLLAEGTAPGLPGDILEPPLELAEAGIYCPADHVAREPAPDTESGYILLTDENPELALSTRVVPAYIGISFGIRIRLAPDTPPGPYVLTVRHPPVGPRQVTVESWNPALDSRWGVRSFNFEFDRELVTGTWTFEVSQGDELLLRQSFQVVQPMQAPEAIDICFGNTFLS</sequence>
<dbReference type="Proteomes" id="UP000231702">
    <property type="component" value="Unassembled WGS sequence"/>
</dbReference>
<proteinExistence type="predicted"/>
<comment type="caution">
    <text evidence="2">The sequence shown here is derived from an EMBL/GenBank/DDBJ whole genome shotgun (WGS) entry which is preliminary data.</text>
</comment>
<feature type="domain" description="DUF3859" evidence="1">
    <location>
        <begin position="62"/>
        <end position="191"/>
    </location>
</feature>
<dbReference type="Gene3D" id="2.60.40.2390">
    <property type="match status" value="1"/>
</dbReference>
<reference evidence="2 3" key="1">
    <citation type="journal article" date="2018" name="Int. J. Syst. Evol. Microbiol.">
        <title>Pseudooceanicola lipolyticus sp. nov., a marine alphaproteobacterium, reclassification of Oceanicola flagellatus as Pseudooceanicola flagellatus comb. nov. and emended description of the genus Pseudooceanicola.</title>
        <authorList>
            <person name="Huang M.-M."/>
            <person name="Guo L.-L."/>
            <person name="Wu Y.-H."/>
            <person name="Lai Q.-L."/>
            <person name="Shao Z.-Z."/>
            <person name="Wang C.-S."/>
            <person name="Wu M."/>
            <person name="Xu X.-W."/>
        </authorList>
    </citation>
    <scope>NUCLEOTIDE SEQUENCE [LARGE SCALE GENOMIC DNA]</scope>
    <source>
        <strain evidence="2 3">Ar-45</strain>
    </source>
</reference>
<keyword evidence="3" id="KW-1185">Reference proteome</keyword>
<dbReference type="InterPro" id="IPR024331">
    <property type="entry name" value="DUF3859"/>
</dbReference>
<evidence type="ECO:0000313" key="2">
    <source>
        <dbReference type="EMBL" id="PJE29046.1"/>
    </source>
</evidence>
<organism evidence="2 3">
    <name type="scientific">Pseudooceanicola antarcticus</name>
    <dbReference type="NCBI Taxonomy" id="1247613"/>
    <lineage>
        <taxon>Bacteria</taxon>
        <taxon>Pseudomonadati</taxon>
        <taxon>Pseudomonadota</taxon>
        <taxon>Alphaproteobacteria</taxon>
        <taxon>Rhodobacterales</taxon>
        <taxon>Paracoccaceae</taxon>
        <taxon>Pseudooceanicola</taxon>
    </lineage>
</organism>
<dbReference type="Pfam" id="PF12975">
    <property type="entry name" value="DUF3859"/>
    <property type="match status" value="1"/>
</dbReference>
<gene>
    <name evidence="2" type="ORF">CVM39_11410</name>
</gene>
<evidence type="ECO:0000313" key="3">
    <source>
        <dbReference type="Proteomes" id="UP000231702"/>
    </source>
</evidence>
<dbReference type="EMBL" id="PGTD01000016">
    <property type="protein sequence ID" value="PJE29046.1"/>
    <property type="molecule type" value="Genomic_DNA"/>
</dbReference>
<name>A0ABX4MNP9_9RHOB</name>